<comment type="caution">
    <text evidence="1">The sequence shown here is derived from an EMBL/GenBank/DDBJ whole genome shotgun (WGS) entry which is preliminary data.</text>
</comment>
<name>A0A2J7TMC4_METSI</name>
<evidence type="ECO:0000313" key="1">
    <source>
        <dbReference type="EMBL" id="PNG27929.1"/>
    </source>
</evidence>
<sequence>MLPNFNAPELFGHVSEVAVEAVLLLAGVTLAEKTEKSTECGLSPFCGVESRLQRRPPPAQSYIILT</sequence>
<evidence type="ECO:0000313" key="2">
    <source>
        <dbReference type="Proteomes" id="UP000236286"/>
    </source>
</evidence>
<organism evidence="1 2">
    <name type="scientific">Methylocella silvestris</name>
    <dbReference type="NCBI Taxonomy" id="199596"/>
    <lineage>
        <taxon>Bacteria</taxon>
        <taxon>Pseudomonadati</taxon>
        <taxon>Pseudomonadota</taxon>
        <taxon>Alphaproteobacteria</taxon>
        <taxon>Hyphomicrobiales</taxon>
        <taxon>Beijerinckiaceae</taxon>
        <taxon>Methylocella</taxon>
    </lineage>
</organism>
<protein>
    <submittedName>
        <fullName evidence="1">Uncharacterized protein</fullName>
    </submittedName>
</protein>
<dbReference type="AlphaFoldDB" id="A0A2J7TMC4"/>
<reference evidence="1 2" key="1">
    <citation type="submission" date="2017-10" db="EMBL/GenBank/DDBJ databases">
        <title>Genome announcement of Methylocella silvestris TVC from permafrost.</title>
        <authorList>
            <person name="Wang J."/>
            <person name="Geng K."/>
            <person name="Ul-Haque F."/>
            <person name="Crombie A.T."/>
            <person name="Street L.E."/>
            <person name="Wookey P.A."/>
            <person name="Murrell J.C."/>
            <person name="Pratscher J."/>
        </authorList>
    </citation>
    <scope>NUCLEOTIDE SEQUENCE [LARGE SCALE GENOMIC DNA]</scope>
    <source>
        <strain evidence="1 2">TVC</strain>
    </source>
</reference>
<accession>A0A2J7TMC4</accession>
<proteinExistence type="predicted"/>
<gene>
    <name evidence="1" type="ORF">CR492_03320</name>
</gene>
<dbReference type="Proteomes" id="UP000236286">
    <property type="component" value="Unassembled WGS sequence"/>
</dbReference>
<dbReference type="EMBL" id="PDZR01000001">
    <property type="protein sequence ID" value="PNG27929.1"/>
    <property type="molecule type" value="Genomic_DNA"/>
</dbReference>